<dbReference type="GO" id="GO:0006511">
    <property type="term" value="P:ubiquitin-dependent protein catabolic process"/>
    <property type="evidence" value="ECO:0007669"/>
    <property type="project" value="TreeGrafter"/>
</dbReference>
<accession>A0A6A5VXW6</accession>
<keyword evidence="3" id="KW-1185">Reference proteome</keyword>
<gene>
    <name evidence="2" type="ORF">P154DRAFT_625215</name>
</gene>
<dbReference type="EMBL" id="ML977688">
    <property type="protein sequence ID" value="KAF1993727.1"/>
    <property type="molecule type" value="Genomic_DNA"/>
</dbReference>
<evidence type="ECO:0000259" key="1">
    <source>
        <dbReference type="PROSITE" id="PS50053"/>
    </source>
</evidence>
<organism evidence="2 3">
    <name type="scientific">Amniculicola lignicola CBS 123094</name>
    <dbReference type="NCBI Taxonomy" id="1392246"/>
    <lineage>
        <taxon>Eukaryota</taxon>
        <taxon>Fungi</taxon>
        <taxon>Dikarya</taxon>
        <taxon>Ascomycota</taxon>
        <taxon>Pezizomycotina</taxon>
        <taxon>Dothideomycetes</taxon>
        <taxon>Pleosporomycetidae</taxon>
        <taxon>Pleosporales</taxon>
        <taxon>Amniculicolaceae</taxon>
        <taxon>Amniculicola</taxon>
    </lineage>
</organism>
<proteinExistence type="predicted"/>
<feature type="domain" description="Ubiquitin-like" evidence="1">
    <location>
        <begin position="16"/>
        <end position="86"/>
    </location>
</feature>
<evidence type="ECO:0000313" key="3">
    <source>
        <dbReference type="Proteomes" id="UP000799779"/>
    </source>
</evidence>
<dbReference type="InterPro" id="IPR000626">
    <property type="entry name" value="Ubiquitin-like_dom"/>
</dbReference>
<reference evidence="2" key="1">
    <citation type="journal article" date="2020" name="Stud. Mycol.">
        <title>101 Dothideomycetes genomes: a test case for predicting lifestyles and emergence of pathogens.</title>
        <authorList>
            <person name="Haridas S."/>
            <person name="Albert R."/>
            <person name="Binder M."/>
            <person name="Bloem J."/>
            <person name="Labutti K."/>
            <person name="Salamov A."/>
            <person name="Andreopoulos B."/>
            <person name="Baker S."/>
            <person name="Barry K."/>
            <person name="Bills G."/>
            <person name="Bluhm B."/>
            <person name="Cannon C."/>
            <person name="Castanera R."/>
            <person name="Culley D."/>
            <person name="Daum C."/>
            <person name="Ezra D."/>
            <person name="Gonzalez J."/>
            <person name="Henrissat B."/>
            <person name="Kuo A."/>
            <person name="Liang C."/>
            <person name="Lipzen A."/>
            <person name="Lutzoni F."/>
            <person name="Magnuson J."/>
            <person name="Mondo S."/>
            <person name="Nolan M."/>
            <person name="Ohm R."/>
            <person name="Pangilinan J."/>
            <person name="Park H.-J."/>
            <person name="Ramirez L."/>
            <person name="Alfaro M."/>
            <person name="Sun H."/>
            <person name="Tritt A."/>
            <person name="Yoshinaga Y."/>
            <person name="Zwiers L.-H."/>
            <person name="Turgeon B."/>
            <person name="Goodwin S."/>
            <person name="Spatafora J."/>
            <person name="Crous P."/>
            <person name="Grigoriev I."/>
        </authorList>
    </citation>
    <scope>NUCLEOTIDE SEQUENCE</scope>
    <source>
        <strain evidence="2">CBS 123094</strain>
    </source>
</reference>
<sequence length="198" mass="22069">MNNPKALEAQEYLDFLYIEEATSEEGEARRIKFSTSQTVEALKRAIAAELNIQHEWSTLDVVSSGKELSELNKTLASYGIYDGDTIFYARDTQPAARPPPYSPSALPGGAKVLNNVMFRDLDGKTLILHGIPELWSVKQLRHKLGVEKHISDQVGSFRFIWNGKQLVDEKSLVSYNLVDNCTIHIVLRLPGGLLLGSI</sequence>
<dbReference type="PROSITE" id="PS50053">
    <property type="entry name" value="UBIQUITIN_2"/>
    <property type="match status" value="2"/>
</dbReference>
<dbReference type="Proteomes" id="UP000799779">
    <property type="component" value="Unassembled WGS sequence"/>
</dbReference>
<protein>
    <recommendedName>
        <fullName evidence="1">Ubiquitin-like domain-containing protein</fullName>
    </recommendedName>
</protein>
<dbReference type="PANTHER" id="PTHR10677">
    <property type="entry name" value="UBIQUILIN"/>
    <property type="match status" value="1"/>
</dbReference>
<dbReference type="AlphaFoldDB" id="A0A6A5VXW6"/>
<dbReference type="CDD" id="cd17039">
    <property type="entry name" value="Ubl_ubiquitin_like"/>
    <property type="match status" value="2"/>
</dbReference>
<evidence type="ECO:0000313" key="2">
    <source>
        <dbReference type="EMBL" id="KAF1993727.1"/>
    </source>
</evidence>
<dbReference type="Gene3D" id="3.10.20.90">
    <property type="entry name" value="Phosphatidylinositol 3-kinase Catalytic Subunit, Chain A, domain 1"/>
    <property type="match status" value="2"/>
</dbReference>
<dbReference type="GO" id="GO:0005829">
    <property type="term" value="C:cytosol"/>
    <property type="evidence" value="ECO:0007669"/>
    <property type="project" value="TreeGrafter"/>
</dbReference>
<dbReference type="PANTHER" id="PTHR10677:SF3">
    <property type="entry name" value="FI07626P-RELATED"/>
    <property type="match status" value="1"/>
</dbReference>
<dbReference type="OrthoDB" id="428577at2759"/>
<dbReference type="Pfam" id="PF00240">
    <property type="entry name" value="ubiquitin"/>
    <property type="match status" value="2"/>
</dbReference>
<dbReference type="InterPro" id="IPR029071">
    <property type="entry name" value="Ubiquitin-like_domsf"/>
</dbReference>
<name>A0A6A5VXW6_9PLEO</name>
<feature type="domain" description="Ubiquitin-like" evidence="1">
    <location>
        <begin position="114"/>
        <end position="192"/>
    </location>
</feature>
<dbReference type="SMART" id="SM00213">
    <property type="entry name" value="UBQ"/>
    <property type="match status" value="2"/>
</dbReference>
<dbReference type="GO" id="GO:0031593">
    <property type="term" value="F:polyubiquitin modification-dependent protein binding"/>
    <property type="evidence" value="ECO:0007669"/>
    <property type="project" value="TreeGrafter"/>
</dbReference>
<dbReference type="InterPro" id="IPR015496">
    <property type="entry name" value="Ubiquilin"/>
</dbReference>
<dbReference type="SUPFAM" id="SSF54236">
    <property type="entry name" value="Ubiquitin-like"/>
    <property type="match status" value="2"/>
</dbReference>